<keyword evidence="2" id="KW-1185">Reference proteome</keyword>
<sequence length="75" mass="7931">MACTLPQAMAVLSATEEAGISISVYIGNVAGPLRTVSLPVLQEFLEPYLGPRKLISQIPPIGGAEIINLRRSQAV</sequence>
<evidence type="ECO:0000313" key="2">
    <source>
        <dbReference type="Proteomes" id="UP000619788"/>
    </source>
</evidence>
<accession>A0A8J3SGC2</accession>
<dbReference type="EMBL" id="BOOJ01000036">
    <property type="protein sequence ID" value="GIH93773.1"/>
    <property type="molecule type" value="Genomic_DNA"/>
</dbReference>
<protein>
    <submittedName>
        <fullName evidence="1">Uncharacterized protein</fullName>
    </submittedName>
</protein>
<evidence type="ECO:0000313" key="1">
    <source>
        <dbReference type="EMBL" id="GIH93773.1"/>
    </source>
</evidence>
<dbReference type="AlphaFoldDB" id="A0A8J3SGC2"/>
<dbReference type="Proteomes" id="UP000619788">
    <property type="component" value="Unassembled WGS sequence"/>
</dbReference>
<gene>
    <name evidence="1" type="ORF">Psi01_44030</name>
</gene>
<comment type="caution">
    <text evidence="1">The sequence shown here is derived from an EMBL/GenBank/DDBJ whole genome shotgun (WGS) entry which is preliminary data.</text>
</comment>
<name>A0A8J3SGC2_9ACTN</name>
<proteinExistence type="predicted"/>
<organism evidence="1 2">
    <name type="scientific">Planobispora siamensis</name>
    <dbReference type="NCBI Taxonomy" id="936338"/>
    <lineage>
        <taxon>Bacteria</taxon>
        <taxon>Bacillati</taxon>
        <taxon>Actinomycetota</taxon>
        <taxon>Actinomycetes</taxon>
        <taxon>Streptosporangiales</taxon>
        <taxon>Streptosporangiaceae</taxon>
        <taxon>Planobispora</taxon>
    </lineage>
</organism>
<reference evidence="1 2" key="1">
    <citation type="submission" date="2021-01" db="EMBL/GenBank/DDBJ databases">
        <title>Whole genome shotgun sequence of Planobispora siamensis NBRC 107568.</title>
        <authorList>
            <person name="Komaki H."/>
            <person name="Tamura T."/>
        </authorList>
    </citation>
    <scope>NUCLEOTIDE SEQUENCE [LARGE SCALE GENOMIC DNA]</scope>
    <source>
        <strain evidence="1 2">NBRC 107568</strain>
    </source>
</reference>